<name>A0A919AWL4_9PROT</name>
<dbReference type="GO" id="GO:0008081">
    <property type="term" value="F:phosphoric diester hydrolase activity"/>
    <property type="evidence" value="ECO:0007669"/>
    <property type="project" value="InterPro"/>
</dbReference>
<evidence type="ECO:0000313" key="2">
    <source>
        <dbReference type="EMBL" id="GHF29854.1"/>
    </source>
</evidence>
<evidence type="ECO:0000313" key="3">
    <source>
        <dbReference type="Proteomes" id="UP000630923"/>
    </source>
</evidence>
<feature type="domain" description="GP-PDE" evidence="1">
    <location>
        <begin position="15"/>
        <end position="248"/>
    </location>
</feature>
<organism evidence="2 3">
    <name type="scientific">Kordiimonas sediminis</name>
    <dbReference type="NCBI Taxonomy" id="1735581"/>
    <lineage>
        <taxon>Bacteria</taxon>
        <taxon>Pseudomonadati</taxon>
        <taxon>Pseudomonadota</taxon>
        <taxon>Alphaproteobacteria</taxon>
        <taxon>Kordiimonadales</taxon>
        <taxon>Kordiimonadaceae</taxon>
        <taxon>Kordiimonas</taxon>
    </lineage>
</organism>
<dbReference type="PANTHER" id="PTHR46211">
    <property type="entry name" value="GLYCEROPHOSPHORYL DIESTER PHOSPHODIESTERASE"/>
    <property type="match status" value="1"/>
</dbReference>
<gene>
    <name evidence="2" type="ORF">GCM10017044_26440</name>
</gene>
<sequence length="248" mass="28376">MAARKQTRHIPWLGNLDIAHRGLFDRTEGREENTLSAITYAADKGYAVEFDVVLTRDETVIVFHDATLDRLTDGKGRVDTVDFADLAHTPTKLNGEPIPCLADVLSAVAGRVPIYLEIKSARKYDPTRLCREVYRLLADYKGDVCIMSFDPRAVRWFRKNAPEIVRGLVIEDKTLQKTSSRLMLRYAIRRNTPDFLSVDISSLPHPYYTRWRKTGKKLITWTVRTKEQEVLGRQHTDALTFEKPAVLS</sequence>
<reference evidence="2" key="2">
    <citation type="submission" date="2020-09" db="EMBL/GenBank/DDBJ databases">
        <authorList>
            <person name="Sun Q."/>
            <person name="Kim S."/>
        </authorList>
    </citation>
    <scope>NUCLEOTIDE SEQUENCE</scope>
    <source>
        <strain evidence="2">KCTC 42590</strain>
    </source>
</reference>
<dbReference type="Pfam" id="PF03009">
    <property type="entry name" value="GDPD"/>
    <property type="match status" value="1"/>
</dbReference>
<evidence type="ECO:0000259" key="1">
    <source>
        <dbReference type="PROSITE" id="PS51704"/>
    </source>
</evidence>
<proteinExistence type="predicted"/>
<dbReference type="Gene3D" id="3.20.20.190">
    <property type="entry name" value="Phosphatidylinositol (PI) phosphodiesterase"/>
    <property type="match status" value="1"/>
</dbReference>
<dbReference type="PROSITE" id="PS51704">
    <property type="entry name" value="GP_PDE"/>
    <property type="match status" value="1"/>
</dbReference>
<dbReference type="RefSeq" id="WP_191253724.1">
    <property type="nucleotide sequence ID" value="NZ_BNCI01000002.1"/>
</dbReference>
<dbReference type="Proteomes" id="UP000630923">
    <property type="component" value="Unassembled WGS sequence"/>
</dbReference>
<protein>
    <submittedName>
        <fullName evidence="2">Phosphodiesterase</fullName>
    </submittedName>
</protein>
<accession>A0A919AWL4</accession>
<comment type="caution">
    <text evidence="2">The sequence shown here is derived from an EMBL/GenBank/DDBJ whole genome shotgun (WGS) entry which is preliminary data.</text>
</comment>
<keyword evidence="3" id="KW-1185">Reference proteome</keyword>
<dbReference type="PANTHER" id="PTHR46211:SF1">
    <property type="entry name" value="GLYCEROPHOSPHODIESTER PHOSPHODIESTERASE, CYTOPLASMIC"/>
    <property type="match status" value="1"/>
</dbReference>
<reference evidence="2" key="1">
    <citation type="journal article" date="2014" name="Int. J. Syst. Evol. Microbiol.">
        <title>Complete genome sequence of Corynebacterium casei LMG S-19264T (=DSM 44701T), isolated from a smear-ripened cheese.</title>
        <authorList>
            <consortium name="US DOE Joint Genome Institute (JGI-PGF)"/>
            <person name="Walter F."/>
            <person name="Albersmeier A."/>
            <person name="Kalinowski J."/>
            <person name="Ruckert C."/>
        </authorList>
    </citation>
    <scope>NUCLEOTIDE SEQUENCE</scope>
    <source>
        <strain evidence="2">KCTC 42590</strain>
    </source>
</reference>
<dbReference type="InterPro" id="IPR030395">
    <property type="entry name" value="GP_PDE_dom"/>
</dbReference>
<dbReference type="GO" id="GO:0006629">
    <property type="term" value="P:lipid metabolic process"/>
    <property type="evidence" value="ECO:0007669"/>
    <property type="project" value="InterPro"/>
</dbReference>
<dbReference type="AlphaFoldDB" id="A0A919AWL4"/>
<dbReference type="SUPFAM" id="SSF51695">
    <property type="entry name" value="PLC-like phosphodiesterases"/>
    <property type="match status" value="1"/>
</dbReference>
<dbReference type="InterPro" id="IPR017946">
    <property type="entry name" value="PLC-like_Pdiesterase_TIM-brl"/>
</dbReference>
<dbReference type="EMBL" id="BNCI01000002">
    <property type="protein sequence ID" value="GHF29854.1"/>
    <property type="molecule type" value="Genomic_DNA"/>
</dbReference>